<organism evidence="1 2">
    <name type="scientific">Undibacterium umbellatum</name>
    <dbReference type="NCBI Taxonomy" id="2762300"/>
    <lineage>
        <taxon>Bacteria</taxon>
        <taxon>Pseudomonadati</taxon>
        <taxon>Pseudomonadota</taxon>
        <taxon>Betaproteobacteria</taxon>
        <taxon>Burkholderiales</taxon>
        <taxon>Oxalobacteraceae</taxon>
        <taxon>Undibacterium</taxon>
    </lineage>
</organism>
<protein>
    <recommendedName>
        <fullName evidence="3">Winged helix-turn-helix domain-containing protein</fullName>
    </recommendedName>
</protein>
<keyword evidence="2" id="KW-1185">Reference proteome</keyword>
<name>A0ABR6ZIF4_9BURK</name>
<evidence type="ECO:0000313" key="2">
    <source>
        <dbReference type="Proteomes" id="UP000646911"/>
    </source>
</evidence>
<dbReference type="EMBL" id="JACOFX010000035">
    <property type="protein sequence ID" value="MBC3911459.1"/>
    <property type="molecule type" value="Genomic_DNA"/>
</dbReference>
<reference evidence="1 2" key="1">
    <citation type="submission" date="2020-08" db="EMBL/GenBank/DDBJ databases">
        <title>Novel species isolated from subtropical streams in China.</title>
        <authorList>
            <person name="Lu H."/>
        </authorList>
    </citation>
    <scope>NUCLEOTIDE SEQUENCE [LARGE SCALE GENOMIC DNA]</scope>
    <source>
        <strain evidence="1 2">NL8W</strain>
    </source>
</reference>
<evidence type="ECO:0000313" key="1">
    <source>
        <dbReference type="EMBL" id="MBC3911459.1"/>
    </source>
</evidence>
<dbReference type="RefSeq" id="WP_186957166.1">
    <property type="nucleotide sequence ID" value="NZ_JACOFX010000035.1"/>
</dbReference>
<accession>A0ABR6ZIF4</accession>
<dbReference type="Proteomes" id="UP000646911">
    <property type="component" value="Unassembled WGS sequence"/>
</dbReference>
<gene>
    <name evidence="1" type="ORF">H8L47_28240</name>
</gene>
<proteinExistence type="predicted"/>
<sequence>MGILDECFANEGNLLHNQAEEYLEEYSNSIGTSPSNILDFLVQNKKISLDDDCIVPVTLPKQEAVAYILSWYDKGLPWMDISRLINLRQIANVRESWLDSKAFDSEYIFQCDRGKYKHIKYFKRNLDIGYIFSSLHKYLSDNSLSGIHVKDWHDHAEDQIKSIDYYELRFVLRSYAKDYGYCFDGKSGRDNISNDSNFKTVTQREIILNKMLELGKVMTKQEIARLIRSESLNHASLYLAELIQAGQVVQVDFAKYTTPNIVFKNIDIEQLTKEIVRIIEESMRPVDSSIFELSINQNLGYSYSKYFYASIALQMLNEKGWYVVQNKIFWNKPIPFNSLADISRQCLMIENSTSDNFRLLLNHVLIAEKEAKNNIANWRSSYEQQTHLPGQ</sequence>
<comment type="caution">
    <text evidence="1">The sequence shown here is derived from an EMBL/GenBank/DDBJ whole genome shotgun (WGS) entry which is preliminary data.</text>
</comment>
<evidence type="ECO:0008006" key="3">
    <source>
        <dbReference type="Google" id="ProtNLM"/>
    </source>
</evidence>